<dbReference type="Pfam" id="PF13384">
    <property type="entry name" value="HTH_23"/>
    <property type="match status" value="1"/>
</dbReference>
<reference evidence="1 2" key="1">
    <citation type="submission" date="2023-02" db="EMBL/GenBank/DDBJ databases">
        <title>Mannheimia cairiniae sp. nov., a novel species of Mannheimia obtained from moscovy ducks (Cairina moschata) and reclassification of Mannheimia ovis as heterotypic synonym of Mannheimia pernigra.</title>
        <authorList>
            <person name="Christensen H."/>
        </authorList>
    </citation>
    <scope>NUCLEOTIDE SEQUENCE [LARGE SCALE GENOMIC DNA]</scope>
    <source>
        <strain evidence="1 2">AT1</strain>
    </source>
</reference>
<dbReference type="InterPro" id="IPR009057">
    <property type="entry name" value="Homeodomain-like_sf"/>
</dbReference>
<evidence type="ECO:0000313" key="1">
    <source>
        <dbReference type="EMBL" id="MDD0823698.1"/>
    </source>
</evidence>
<comment type="caution">
    <text evidence="1">The sequence shown here is derived from an EMBL/GenBank/DDBJ whole genome shotgun (WGS) entry which is preliminary data.</text>
</comment>
<dbReference type="EMBL" id="JAQSJE010000003">
    <property type="protein sequence ID" value="MDD0823698.1"/>
    <property type="molecule type" value="Genomic_DNA"/>
</dbReference>
<keyword evidence="2" id="KW-1185">Reference proteome</keyword>
<protein>
    <submittedName>
        <fullName evidence="1">Helix-turn-helix domain-containing protein</fullName>
    </submittedName>
</protein>
<organism evidence="1 2">
    <name type="scientific">Mannheimia cairinae</name>
    <dbReference type="NCBI Taxonomy" id="3025936"/>
    <lineage>
        <taxon>Bacteria</taxon>
        <taxon>Pseudomonadati</taxon>
        <taxon>Pseudomonadota</taxon>
        <taxon>Gammaproteobacteria</taxon>
        <taxon>Pasteurellales</taxon>
        <taxon>Pasteurellaceae</taxon>
        <taxon>Mannheimia</taxon>
    </lineage>
</organism>
<proteinExistence type="predicted"/>
<dbReference type="PANTHER" id="PTHR33795:SF1">
    <property type="entry name" value="INSERTION ELEMENT IS150 PROTEIN INSJ"/>
    <property type="match status" value="1"/>
</dbReference>
<sequence length="132" mass="15510">MSHSYQFRLEIIKLVTEQDFGIREVAKLHQIPHSVVINWLKAFHERGLEGVKSPCIKPKPPKIVKPKMKKKEIEIPEPTDLSPQAFKKLQRELAYLRAENAYLKKLEELDRQNHALNDLLKAARMSRSTFYY</sequence>
<dbReference type="RefSeq" id="WP_273747913.1">
    <property type="nucleotide sequence ID" value="NZ_JAQSJE010000003.1"/>
</dbReference>
<gene>
    <name evidence="1" type="ORF">PTQ27_04305</name>
</gene>
<dbReference type="PANTHER" id="PTHR33795">
    <property type="entry name" value="INSERTION ELEMENT IS150 PROTEIN INSJ"/>
    <property type="match status" value="1"/>
</dbReference>
<dbReference type="InterPro" id="IPR052057">
    <property type="entry name" value="IS150/IS1296_orfA-like"/>
</dbReference>
<accession>A0ABT5MNE8</accession>
<dbReference type="Proteomes" id="UP001221909">
    <property type="component" value="Unassembled WGS sequence"/>
</dbReference>
<name>A0ABT5MNE8_9PAST</name>
<evidence type="ECO:0000313" key="2">
    <source>
        <dbReference type="Proteomes" id="UP001221909"/>
    </source>
</evidence>
<dbReference type="SUPFAM" id="SSF46689">
    <property type="entry name" value="Homeodomain-like"/>
    <property type="match status" value="1"/>
</dbReference>